<evidence type="ECO:0000256" key="1">
    <source>
        <dbReference type="SAM" id="MobiDB-lite"/>
    </source>
</evidence>
<feature type="compositionally biased region" description="Low complexity" evidence="1">
    <location>
        <begin position="83"/>
        <end position="95"/>
    </location>
</feature>
<dbReference type="Proteomes" id="UP000694044">
    <property type="component" value="Unassembled WGS sequence"/>
</dbReference>
<keyword evidence="3" id="KW-1185">Reference proteome</keyword>
<comment type="caution">
    <text evidence="2">The sequence shown here is derived from an EMBL/GenBank/DDBJ whole genome shotgun (WGS) entry which is preliminary data.</text>
</comment>
<reference evidence="2" key="1">
    <citation type="submission" date="2021-02" db="EMBL/GenBank/DDBJ databases">
        <authorList>
            <person name="Palmer J.M."/>
        </authorList>
    </citation>
    <scope>NUCLEOTIDE SEQUENCE</scope>
    <source>
        <strain evidence="2">SCRP734</strain>
    </source>
</reference>
<feature type="region of interest" description="Disordered" evidence="1">
    <location>
        <begin position="60"/>
        <end position="101"/>
    </location>
</feature>
<proteinExistence type="predicted"/>
<protein>
    <submittedName>
        <fullName evidence="2">Uncharacterized protein</fullName>
    </submittedName>
</protein>
<evidence type="ECO:0000313" key="2">
    <source>
        <dbReference type="EMBL" id="KAG7391332.1"/>
    </source>
</evidence>
<dbReference type="OrthoDB" id="72753at2759"/>
<accession>A0A8T1WBC2</accession>
<evidence type="ECO:0000313" key="3">
    <source>
        <dbReference type="Proteomes" id="UP000694044"/>
    </source>
</evidence>
<organism evidence="2 3">
    <name type="scientific">Phytophthora pseudosyringae</name>
    <dbReference type="NCBI Taxonomy" id="221518"/>
    <lineage>
        <taxon>Eukaryota</taxon>
        <taxon>Sar</taxon>
        <taxon>Stramenopiles</taxon>
        <taxon>Oomycota</taxon>
        <taxon>Peronosporomycetes</taxon>
        <taxon>Peronosporales</taxon>
        <taxon>Peronosporaceae</taxon>
        <taxon>Phytophthora</taxon>
    </lineage>
</organism>
<dbReference type="EMBL" id="JAGDFM010000022">
    <property type="protein sequence ID" value="KAG7391332.1"/>
    <property type="molecule type" value="Genomic_DNA"/>
</dbReference>
<name>A0A8T1WBC2_9STRA</name>
<sequence>MEPSFVANPYVQASAPSSHKIREILDREEASYEAWRKTRKPVRLPHASLKLNSPLETLVVSRRDSNHSKSTKAIKATLNSPEADSGASSDAAGQSRLRSQSVVASRTVAPSKFVKRKDALVAGGFTRSLETFPTLTAEQHARQKQVQFGQASDHPNKLSDGVTIPSIVPRKATRRKFQQYLHDFHSRQVFSFAKSEAEEFEYALKREDVGQLSNALDADLAMNNEGNSSAIPTNSSKEYAREESLDRQSVYLLSGLGFLSGSDYDAIFEIHWRVSEAEKIVRDAVDRKRIPYAVASERRTGTGTVTAMGEGLFEIPSRFRLLEDLNVQCVDSARFGLTDTPLKRESLIDFLINVARMMSVKTLVHEHFGIFAQIQDVDHFRTIFLRKSDAFANHFHGGGLPRRLRAIIEVHKINLANFFEELVSAGAIVRSGGGNDRAKGQPRQRVNGIVCTQFLSILQAISLVITRGTTTAPTSNAAADGEGSGGGPAWVDEVRAVRIFLSCLPMATIDWNESAICTTATTTTTVSSNITSTEPRELTLSQFIEALLRVAFTWKELQICHGGFDVCPDQMTSDRCRCTIDPAHFAFDVFDDAVEEIFARIHAYRLKRIQDRTSMKSMKMKSHRSLYSLVAMSAVHRAPARLLPVEVKPSSNDAGT</sequence>
<feature type="region of interest" description="Disordered" evidence="1">
    <location>
        <begin position="143"/>
        <end position="163"/>
    </location>
</feature>
<gene>
    <name evidence="2" type="ORF">PHYPSEUDO_005281</name>
</gene>
<dbReference type="AlphaFoldDB" id="A0A8T1WBC2"/>